<gene>
    <name evidence="1" type="ORF">KC01_LOCUS14909</name>
</gene>
<name>A0AAV2K6L3_KNICA</name>
<dbReference type="EMBL" id="OZ035838">
    <property type="protein sequence ID" value="CAL1584590.1"/>
    <property type="molecule type" value="Genomic_DNA"/>
</dbReference>
<proteinExistence type="predicted"/>
<accession>A0AAV2K6L3</accession>
<organism evidence="1 2">
    <name type="scientific">Knipowitschia caucasica</name>
    <name type="common">Caucasian dwarf goby</name>
    <name type="synonym">Pomatoschistus caucasicus</name>
    <dbReference type="NCBI Taxonomy" id="637954"/>
    <lineage>
        <taxon>Eukaryota</taxon>
        <taxon>Metazoa</taxon>
        <taxon>Chordata</taxon>
        <taxon>Craniata</taxon>
        <taxon>Vertebrata</taxon>
        <taxon>Euteleostomi</taxon>
        <taxon>Actinopterygii</taxon>
        <taxon>Neopterygii</taxon>
        <taxon>Teleostei</taxon>
        <taxon>Neoteleostei</taxon>
        <taxon>Acanthomorphata</taxon>
        <taxon>Gobiaria</taxon>
        <taxon>Gobiiformes</taxon>
        <taxon>Gobioidei</taxon>
        <taxon>Gobiidae</taxon>
        <taxon>Gobiinae</taxon>
        <taxon>Knipowitschia</taxon>
    </lineage>
</organism>
<protein>
    <submittedName>
        <fullName evidence="1">Uncharacterized protein</fullName>
    </submittedName>
</protein>
<dbReference type="AlphaFoldDB" id="A0AAV2K6L3"/>
<evidence type="ECO:0000313" key="2">
    <source>
        <dbReference type="Proteomes" id="UP001497482"/>
    </source>
</evidence>
<reference evidence="1 2" key="1">
    <citation type="submission" date="2024-04" db="EMBL/GenBank/DDBJ databases">
        <authorList>
            <person name="Waldvogel A.-M."/>
            <person name="Schoenle A."/>
        </authorList>
    </citation>
    <scope>NUCLEOTIDE SEQUENCE [LARGE SCALE GENOMIC DNA]</scope>
</reference>
<dbReference type="Proteomes" id="UP001497482">
    <property type="component" value="Chromosome 16"/>
</dbReference>
<evidence type="ECO:0000313" key="1">
    <source>
        <dbReference type="EMBL" id="CAL1584590.1"/>
    </source>
</evidence>
<keyword evidence="2" id="KW-1185">Reference proteome</keyword>
<sequence length="78" mass="7760">MMSLPPLPSRGSGGGGGTNAAGLCGGVCPTSAHKPPSSLTARLIQVECGELAASLPYGLKGALCQALPSLLRLLMLRS</sequence>